<evidence type="ECO:0000313" key="1">
    <source>
        <dbReference type="EMBL" id="KKR12879.1"/>
    </source>
</evidence>
<dbReference type="AlphaFoldDB" id="A0A0G0N9M0"/>
<reference evidence="1 2" key="1">
    <citation type="journal article" date="2015" name="Nature">
        <title>rRNA introns, odd ribosomes, and small enigmatic genomes across a large radiation of phyla.</title>
        <authorList>
            <person name="Brown C.T."/>
            <person name="Hug L.A."/>
            <person name="Thomas B.C."/>
            <person name="Sharon I."/>
            <person name="Castelle C.J."/>
            <person name="Singh A."/>
            <person name="Wilkins M.J."/>
            <person name="Williams K.H."/>
            <person name="Banfield J.F."/>
        </authorList>
    </citation>
    <scope>NUCLEOTIDE SEQUENCE [LARGE SCALE GENOMIC DNA]</scope>
</reference>
<name>A0A0G0N9M0_9BACT</name>
<protein>
    <submittedName>
        <fullName evidence="1">Uncharacterized protein</fullName>
    </submittedName>
</protein>
<dbReference type="Proteomes" id="UP000034665">
    <property type="component" value="Unassembled WGS sequence"/>
</dbReference>
<accession>A0A0G0N9M0</accession>
<dbReference type="EMBL" id="LBWR01000001">
    <property type="protein sequence ID" value="KKR12879.1"/>
    <property type="molecule type" value="Genomic_DNA"/>
</dbReference>
<proteinExistence type="predicted"/>
<gene>
    <name evidence="1" type="ORF">UT41_C0001G0423</name>
</gene>
<organism evidence="1 2">
    <name type="scientific">Candidatus Wolfebacteria bacterium GW2011_GWC2_39_22</name>
    <dbReference type="NCBI Taxonomy" id="1619013"/>
    <lineage>
        <taxon>Bacteria</taxon>
        <taxon>Candidatus Wolfeibacteriota</taxon>
    </lineage>
</organism>
<evidence type="ECO:0000313" key="2">
    <source>
        <dbReference type="Proteomes" id="UP000034665"/>
    </source>
</evidence>
<comment type="caution">
    <text evidence="1">The sequence shown here is derived from an EMBL/GenBank/DDBJ whole genome shotgun (WGS) entry which is preliminary data.</text>
</comment>
<sequence length="54" mass="6327">MKWSRKIATEIELSEPYQRRVLESTLGVASEYSNVQRAVMSGPFHLLRTRRSNF</sequence>